<gene>
    <name evidence="1" type="ORF">THAOC_19094</name>
</gene>
<sequence>MQHKPDFLKSTLSIKEGVSAIGAQLIQSIFTCDRCIRRRQAYVCSGQMAWHCAGGHRVPFILGYTVQLNVSGRLSISYR</sequence>
<dbReference type="Proteomes" id="UP000266841">
    <property type="component" value="Unassembled WGS sequence"/>
</dbReference>
<organism evidence="1 2">
    <name type="scientific">Thalassiosira oceanica</name>
    <name type="common">Marine diatom</name>
    <dbReference type="NCBI Taxonomy" id="159749"/>
    <lineage>
        <taxon>Eukaryota</taxon>
        <taxon>Sar</taxon>
        <taxon>Stramenopiles</taxon>
        <taxon>Ochrophyta</taxon>
        <taxon>Bacillariophyta</taxon>
        <taxon>Coscinodiscophyceae</taxon>
        <taxon>Thalassiosirophycidae</taxon>
        <taxon>Thalassiosirales</taxon>
        <taxon>Thalassiosiraceae</taxon>
        <taxon>Thalassiosira</taxon>
    </lineage>
</organism>
<evidence type="ECO:0000313" key="1">
    <source>
        <dbReference type="EMBL" id="EJK60531.1"/>
    </source>
</evidence>
<protein>
    <submittedName>
        <fullName evidence="1">Uncharacterized protein</fullName>
    </submittedName>
</protein>
<keyword evidence="2" id="KW-1185">Reference proteome</keyword>
<reference evidence="1 2" key="1">
    <citation type="journal article" date="2012" name="Genome Biol.">
        <title>Genome and low-iron response of an oceanic diatom adapted to chronic iron limitation.</title>
        <authorList>
            <person name="Lommer M."/>
            <person name="Specht M."/>
            <person name="Roy A.S."/>
            <person name="Kraemer L."/>
            <person name="Andreson R."/>
            <person name="Gutowska M.A."/>
            <person name="Wolf J."/>
            <person name="Bergner S.V."/>
            <person name="Schilhabel M.B."/>
            <person name="Klostermeier U.C."/>
            <person name="Beiko R.G."/>
            <person name="Rosenstiel P."/>
            <person name="Hippler M."/>
            <person name="Laroche J."/>
        </authorList>
    </citation>
    <scope>NUCLEOTIDE SEQUENCE [LARGE SCALE GENOMIC DNA]</scope>
    <source>
        <strain evidence="1 2">CCMP1005</strain>
    </source>
</reference>
<dbReference type="EMBL" id="AGNL01020960">
    <property type="protein sequence ID" value="EJK60531.1"/>
    <property type="molecule type" value="Genomic_DNA"/>
</dbReference>
<name>K0SHP5_THAOC</name>
<accession>K0SHP5</accession>
<proteinExistence type="predicted"/>
<comment type="caution">
    <text evidence="1">The sequence shown here is derived from an EMBL/GenBank/DDBJ whole genome shotgun (WGS) entry which is preliminary data.</text>
</comment>
<evidence type="ECO:0000313" key="2">
    <source>
        <dbReference type="Proteomes" id="UP000266841"/>
    </source>
</evidence>
<dbReference type="AlphaFoldDB" id="K0SHP5"/>